<evidence type="ECO:0000256" key="1">
    <source>
        <dbReference type="SAM" id="SignalP"/>
    </source>
</evidence>
<evidence type="ECO:0000313" key="3">
    <source>
        <dbReference type="Proteomes" id="UP001364617"/>
    </source>
</evidence>
<dbReference type="PANTHER" id="PTHR31751">
    <property type="entry name" value="SI:CH211-108C17.2-RELATED-RELATED"/>
    <property type="match status" value="1"/>
</dbReference>
<organism evidence="2 3">
    <name type="scientific">Phoxinus phoxinus</name>
    <name type="common">Eurasian minnow</name>
    <dbReference type="NCBI Taxonomy" id="58324"/>
    <lineage>
        <taxon>Eukaryota</taxon>
        <taxon>Metazoa</taxon>
        <taxon>Chordata</taxon>
        <taxon>Craniata</taxon>
        <taxon>Vertebrata</taxon>
        <taxon>Euteleostomi</taxon>
        <taxon>Actinopterygii</taxon>
        <taxon>Neopterygii</taxon>
        <taxon>Teleostei</taxon>
        <taxon>Ostariophysi</taxon>
        <taxon>Cypriniformes</taxon>
        <taxon>Leuciscidae</taxon>
        <taxon>Phoxininae</taxon>
        <taxon>Phoxinus</taxon>
    </lineage>
</organism>
<dbReference type="PANTHER" id="PTHR31751:SF42">
    <property type="entry name" value="PROTEIN CBG10204"/>
    <property type="match status" value="1"/>
</dbReference>
<comment type="caution">
    <text evidence="2">The sequence shown here is derived from an EMBL/GenBank/DDBJ whole genome shotgun (WGS) entry which is preliminary data.</text>
</comment>
<reference evidence="2 3" key="1">
    <citation type="submission" date="2024-02" db="EMBL/GenBank/DDBJ databases">
        <title>Chromosome-level genome assembly of the Eurasian Minnow (Phoxinus phoxinus).</title>
        <authorList>
            <person name="Oriowo T.O."/>
            <person name="Martin S."/>
            <person name="Stange M."/>
            <person name="Chrysostomakis Y."/>
            <person name="Brown T."/>
            <person name="Winkler S."/>
            <person name="Kukowka S."/>
            <person name="Myers E.W."/>
            <person name="Bohne A."/>
        </authorList>
    </citation>
    <scope>NUCLEOTIDE SEQUENCE [LARGE SCALE GENOMIC DNA]</scope>
    <source>
        <strain evidence="2">ZFMK-TIS-60720</strain>
        <tissue evidence="2">Whole Organism</tissue>
    </source>
</reference>
<gene>
    <name evidence="2" type="ORF">R3I93_006145</name>
</gene>
<dbReference type="Proteomes" id="UP001364617">
    <property type="component" value="Unassembled WGS sequence"/>
</dbReference>
<keyword evidence="1" id="KW-0732">Signal</keyword>
<accession>A0AAN9D8A3</accession>
<dbReference type="AlphaFoldDB" id="A0AAN9D8A3"/>
<feature type="chain" id="PRO_5042869690" evidence="1">
    <location>
        <begin position="21"/>
        <end position="428"/>
    </location>
</feature>
<feature type="signal peptide" evidence="1">
    <location>
        <begin position="1"/>
        <end position="20"/>
    </location>
</feature>
<name>A0AAN9D8A3_9TELE</name>
<keyword evidence="3" id="KW-1185">Reference proteome</keyword>
<protein>
    <submittedName>
        <fullName evidence="2">Uncharacterized protein</fullName>
    </submittedName>
</protein>
<sequence length="428" mass="49216">MPEVNLLSAAAILFIGGTFTELSDWCKTMGVQMIGQTTFYAIQNTYLHPAIENLYQDRRNEILARVYLEQEDGKRPHLSGDGRCDSPGFNAKYCHYTFMLDDTKEILHTELVQSTEATSSGAMEPLGFRRGMTELLDLGLDVEVMTTDRSSSIRKTMKDQYPNIQHQFDIWHTAKGFRNKILKKGKKKDNAILLAWSRSVVNHMWYACATSKGNIGALKKRWKCITHHVCNEHEWKDNDGKQHRCDHPPLTAQDQRIRMWIEKDSVAFQALSSLVLDKRLLNDLDHMALFKHTGPLENFHSAMLKYLPKRQAFSYHGMRERSHLAILDHNENIVKSKQATTVTGEARFNQVYCKKSKQWILRKVFSPHTRNFVGDLIERVLESRLNPSIKFKNPSSLLIQPQPDLPPNIAPVPKPPKETAKALFKSRF</sequence>
<proteinExistence type="predicted"/>
<dbReference type="EMBL" id="JAYKXH010000006">
    <property type="protein sequence ID" value="KAK7166282.1"/>
    <property type="molecule type" value="Genomic_DNA"/>
</dbReference>
<evidence type="ECO:0000313" key="2">
    <source>
        <dbReference type="EMBL" id="KAK7166282.1"/>
    </source>
</evidence>